<evidence type="ECO:0000313" key="5">
    <source>
        <dbReference type="EMBL" id="MBB6129734.1"/>
    </source>
</evidence>
<dbReference type="Pfam" id="PF12833">
    <property type="entry name" value="HTH_18"/>
    <property type="match status" value="1"/>
</dbReference>
<accession>A0A841JGS8</accession>
<proteinExistence type="predicted"/>
<comment type="caution">
    <text evidence="5">The sequence shown here is derived from an EMBL/GenBank/DDBJ whole genome shotgun (WGS) entry which is preliminary data.</text>
</comment>
<dbReference type="SMART" id="SM00342">
    <property type="entry name" value="HTH_ARAC"/>
    <property type="match status" value="1"/>
</dbReference>
<dbReference type="PANTHER" id="PTHR43280:SF32">
    <property type="entry name" value="TRANSCRIPTIONAL REGULATORY PROTEIN"/>
    <property type="match status" value="1"/>
</dbReference>
<dbReference type="Pfam" id="PF02311">
    <property type="entry name" value="AraC_binding"/>
    <property type="match status" value="1"/>
</dbReference>
<evidence type="ECO:0000256" key="3">
    <source>
        <dbReference type="ARBA" id="ARBA00023163"/>
    </source>
</evidence>
<keyword evidence="3" id="KW-0804">Transcription</keyword>
<dbReference type="PROSITE" id="PS01124">
    <property type="entry name" value="HTH_ARAC_FAMILY_2"/>
    <property type="match status" value="1"/>
</dbReference>
<dbReference type="PANTHER" id="PTHR43280">
    <property type="entry name" value="ARAC-FAMILY TRANSCRIPTIONAL REGULATOR"/>
    <property type="match status" value="1"/>
</dbReference>
<dbReference type="AlphaFoldDB" id="A0A841JGS8"/>
<dbReference type="InterPro" id="IPR009057">
    <property type="entry name" value="Homeodomain-like_sf"/>
</dbReference>
<dbReference type="Proteomes" id="UP000548326">
    <property type="component" value="Unassembled WGS sequence"/>
</dbReference>
<evidence type="ECO:0000256" key="1">
    <source>
        <dbReference type="ARBA" id="ARBA00023015"/>
    </source>
</evidence>
<dbReference type="EMBL" id="JACHCA010000011">
    <property type="protein sequence ID" value="MBB6129734.1"/>
    <property type="molecule type" value="Genomic_DNA"/>
</dbReference>
<sequence>MSNIPLHLLKDRTDFGLHLKHFKKGDPVEMDPRVLEAHRDDHYIFFVIEQGSGSLMIDFNEVQLSGGMLYYILPTQVHQRIRNEHTDGWFIGVDTSLIPPQCRNVFEGQLLLQEPYTFNDNQLRQCKSLLSLLLEKYNEDDTDPFYATSIHALLKSFLTIAAGYYNGYLGTNLKVSRPAQLTSQFKNLLVAELRSNKSPADYAAMLNVSEAYLSEALKKITGFPVSYWIQQEVTMEAKRLLYYSQLTVKEIAHSLGFTDHSYFSRLFRKVTGTSAIAFREQYRK</sequence>
<dbReference type="RefSeq" id="WP_183588738.1">
    <property type="nucleotide sequence ID" value="NZ_JACHCA010000011.1"/>
</dbReference>
<evidence type="ECO:0000256" key="2">
    <source>
        <dbReference type="ARBA" id="ARBA00023125"/>
    </source>
</evidence>
<dbReference type="GO" id="GO:0003700">
    <property type="term" value="F:DNA-binding transcription factor activity"/>
    <property type="evidence" value="ECO:0007669"/>
    <property type="project" value="InterPro"/>
</dbReference>
<name>A0A841JGS8_9SPHI</name>
<feature type="domain" description="HTH araC/xylS-type" evidence="4">
    <location>
        <begin position="183"/>
        <end position="281"/>
    </location>
</feature>
<gene>
    <name evidence="5" type="ORF">HDF22_003866</name>
</gene>
<dbReference type="SUPFAM" id="SSF51215">
    <property type="entry name" value="Regulatory protein AraC"/>
    <property type="match status" value="1"/>
</dbReference>
<dbReference type="InterPro" id="IPR037923">
    <property type="entry name" value="HTH-like"/>
</dbReference>
<evidence type="ECO:0000259" key="4">
    <source>
        <dbReference type="PROSITE" id="PS01124"/>
    </source>
</evidence>
<dbReference type="InterPro" id="IPR018060">
    <property type="entry name" value="HTH_AraC"/>
</dbReference>
<dbReference type="InterPro" id="IPR003313">
    <property type="entry name" value="AraC-bd"/>
</dbReference>
<dbReference type="GO" id="GO:0043565">
    <property type="term" value="F:sequence-specific DNA binding"/>
    <property type="evidence" value="ECO:0007669"/>
    <property type="project" value="InterPro"/>
</dbReference>
<dbReference type="Gene3D" id="2.60.120.10">
    <property type="entry name" value="Jelly Rolls"/>
    <property type="match status" value="1"/>
</dbReference>
<evidence type="ECO:0000313" key="6">
    <source>
        <dbReference type="Proteomes" id="UP000548326"/>
    </source>
</evidence>
<protein>
    <submittedName>
        <fullName evidence="5">AraC-like DNA-binding protein</fullName>
    </submittedName>
</protein>
<dbReference type="SUPFAM" id="SSF46689">
    <property type="entry name" value="Homeodomain-like"/>
    <property type="match status" value="1"/>
</dbReference>
<dbReference type="Gene3D" id="1.10.10.60">
    <property type="entry name" value="Homeodomain-like"/>
    <property type="match status" value="1"/>
</dbReference>
<keyword evidence="1" id="KW-0805">Transcription regulation</keyword>
<keyword evidence="2 5" id="KW-0238">DNA-binding</keyword>
<organism evidence="5 6">
    <name type="scientific">Mucilaginibacter lappiensis</name>
    <dbReference type="NCBI Taxonomy" id="354630"/>
    <lineage>
        <taxon>Bacteria</taxon>
        <taxon>Pseudomonadati</taxon>
        <taxon>Bacteroidota</taxon>
        <taxon>Sphingobacteriia</taxon>
        <taxon>Sphingobacteriales</taxon>
        <taxon>Sphingobacteriaceae</taxon>
        <taxon>Mucilaginibacter</taxon>
    </lineage>
</organism>
<dbReference type="InterPro" id="IPR014710">
    <property type="entry name" value="RmlC-like_jellyroll"/>
</dbReference>
<reference evidence="5 6" key="1">
    <citation type="submission" date="2020-08" db="EMBL/GenBank/DDBJ databases">
        <title>Genomic Encyclopedia of Type Strains, Phase IV (KMG-V): Genome sequencing to study the core and pangenomes of soil and plant-associated prokaryotes.</title>
        <authorList>
            <person name="Whitman W."/>
        </authorList>
    </citation>
    <scope>NUCLEOTIDE SEQUENCE [LARGE SCALE GENOMIC DNA]</scope>
    <source>
        <strain evidence="5 6">MP601</strain>
    </source>
</reference>